<keyword evidence="2" id="KW-1185">Reference proteome</keyword>
<dbReference type="AlphaFoldDB" id="A0A9Q1FIE8"/>
<evidence type="ECO:0000313" key="1">
    <source>
        <dbReference type="EMBL" id="KAJ8359527.1"/>
    </source>
</evidence>
<accession>A0A9Q1FIE8</accession>
<name>A0A9Q1FIE8_SYNKA</name>
<evidence type="ECO:0000313" key="2">
    <source>
        <dbReference type="Proteomes" id="UP001152622"/>
    </source>
</evidence>
<comment type="caution">
    <text evidence="1">The sequence shown here is derived from an EMBL/GenBank/DDBJ whole genome shotgun (WGS) entry which is preliminary data.</text>
</comment>
<organism evidence="1 2">
    <name type="scientific">Synaphobranchus kaupii</name>
    <name type="common">Kaup's arrowtooth eel</name>
    <dbReference type="NCBI Taxonomy" id="118154"/>
    <lineage>
        <taxon>Eukaryota</taxon>
        <taxon>Metazoa</taxon>
        <taxon>Chordata</taxon>
        <taxon>Craniata</taxon>
        <taxon>Vertebrata</taxon>
        <taxon>Euteleostomi</taxon>
        <taxon>Actinopterygii</taxon>
        <taxon>Neopterygii</taxon>
        <taxon>Teleostei</taxon>
        <taxon>Anguilliformes</taxon>
        <taxon>Synaphobranchidae</taxon>
        <taxon>Synaphobranchus</taxon>
    </lineage>
</organism>
<protein>
    <submittedName>
        <fullName evidence="1">Uncharacterized protein</fullName>
    </submittedName>
</protein>
<sequence length="79" mass="9024">MWECRGRSSLCFVFKHMNQQHSLKKILKTEAEVIQAPIVSINRGVSEELKLNGCHSVRGLGVRQCRDVPLAKFWVSVRS</sequence>
<gene>
    <name evidence="1" type="ORF">SKAU_G00160520</name>
</gene>
<proteinExistence type="predicted"/>
<dbReference type="Proteomes" id="UP001152622">
    <property type="component" value="Chromosome 5"/>
</dbReference>
<reference evidence="1" key="1">
    <citation type="journal article" date="2023" name="Science">
        <title>Genome structures resolve the early diversification of teleost fishes.</title>
        <authorList>
            <person name="Parey E."/>
            <person name="Louis A."/>
            <person name="Montfort J."/>
            <person name="Bouchez O."/>
            <person name="Roques C."/>
            <person name="Iampietro C."/>
            <person name="Lluch J."/>
            <person name="Castinel A."/>
            <person name="Donnadieu C."/>
            <person name="Desvignes T."/>
            <person name="Floi Bucao C."/>
            <person name="Jouanno E."/>
            <person name="Wen M."/>
            <person name="Mejri S."/>
            <person name="Dirks R."/>
            <person name="Jansen H."/>
            <person name="Henkel C."/>
            <person name="Chen W.J."/>
            <person name="Zahm M."/>
            <person name="Cabau C."/>
            <person name="Klopp C."/>
            <person name="Thompson A.W."/>
            <person name="Robinson-Rechavi M."/>
            <person name="Braasch I."/>
            <person name="Lecointre G."/>
            <person name="Bobe J."/>
            <person name="Postlethwait J.H."/>
            <person name="Berthelot C."/>
            <person name="Roest Crollius H."/>
            <person name="Guiguen Y."/>
        </authorList>
    </citation>
    <scope>NUCLEOTIDE SEQUENCE</scope>
    <source>
        <strain evidence="1">WJC10195</strain>
    </source>
</reference>
<dbReference type="EMBL" id="JAINUF010000005">
    <property type="protein sequence ID" value="KAJ8359527.1"/>
    <property type="molecule type" value="Genomic_DNA"/>
</dbReference>